<evidence type="ECO:0000313" key="2">
    <source>
        <dbReference type="Proteomes" id="UP000287166"/>
    </source>
</evidence>
<accession>A0A401H5H5</accession>
<dbReference type="AlphaFoldDB" id="A0A401H5H5"/>
<dbReference type="InParanoid" id="A0A401H5H5"/>
<name>A0A401H5H5_9APHY</name>
<proteinExistence type="predicted"/>
<reference evidence="1 2" key="1">
    <citation type="journal article" date="2018" name="Sci. Rep.">
        <title>Genome sequence of the cauliflower mushroom Sparassis crispa (Hanabiratake) and its association with beneficial usage.</title>
        <authorList>
            <person name="Kiyama R."/>
            <person name="Furutani Y."/>
            <person name="Kawaguchi K."/>
            <person name="Nakanishi T."/>
        </authorList>
    </citation>
    <scope>NUCLEOTIDE SEQUENCE [LARGE SCALE GENOMIC DNA]</scope>
</reference>
<gene>
    <name evidence="1" type="ORF">SCP_1700210</name>
</gene>
<keyword evidence="2" id="KW-1185">Reference proteome</keyword>
<dbReference type="RefSeq" id="XP_027620610.1">
    <property type="nucleotide sequence ID" value="XM_027764809.1"/>
</dbReference>
<dbReference type="EMBL" id="BFAD01000017">
    <property type="protein sequence ID" value="GBE89697.1"/>
    <property type="molecule type" value="Genomic_DNA"/>
</dbReference>
<evidence type="ECO:0000313" key="1">
    <source>
        <dbReference type="EMBL" id="GBE89697.1"/>
    </source>
</evidence>
<dbReference type="GeneID" id="38786614"/>
<organism evidence="1 2">
    <name type="scientific">Sparassis crispa</name>
    <dbReference type="NCBI Taxonomy" id="139825"/>
    <lineage>
        <taxon>Eukaryota</taxon>
        <taxon>Fungi</taxon>
        <taxon>Dikarya</taxon>
        <taxon>Basidiomycota</taxon>
        <taxon>Agaricomycotina</taxon>
        <taxon>Agaricomycetes</taxon>
        <taxon>Polyporales</taxon>
        <taxon>Sparassidaceae</taxon>
        <taxon>Sparassis</taxon>
    </lineage>
</organism>
<dbReference type="Proteomes" id="UP000287166">
    <property type="component" value="Unassembled WGS sequence"/>
</dbReference>
<comment type="caution">
    <text evidence="1">The sequence shown here is derived from an EMBL/GenBank/DDBJ whole genome shotgun (WGS) entry which is preliminary data.</text>
</comment>
<dbReference type="OrthoDB" id="10264738at2759"/>
<protein>
    <submittedName>
        <fullName evidence="1">Uncharacterized protein</fullName>
    </submittedName>
</protein>
<sequence>MKKFINVLPTINRIMLKKPYPKALKKVFLKTDAQLSKGDCTAIASLITREGAQITSLTPPSIDAEEAPISATGGYIENNRVNSYVTSYGRL</sequence>